<dbReference type="AlphaFoldDB" id="A0A2I0X0E7"/>
<sequence>MALGKVIGQTYNNHSAKTIGLALKISRINARDIANKSQVTTRVVVGCCSLLKSKLTAHAAHQQKRLKDEKLERLSLQQTWEIDAFD</sequence>
<dbReference type="EMBL" id="KZ502253">
    <property type="protein sequence ID" value="PKU81379.1"/>
    <property type="molecule type" value="Genomic_DNA"/>
</dbReference>
<evidence type="ECO:0000313" key="1">
    <source>
        <dbReference type="EMBL" id="PKU81379.1"/>
    </source>
</evidence>
<evidence type="ECO:0000313" key="2">
    <source>
        <dbReference type="Proteomes" id="UP000233837"/>
    </source>
</evidence>
<protein>
    <submittedName>
        <fullName evidence="1">Uncharacterized protein</fullName>
    </submittedName>
</protein>
<proteinExistence type="predicted"/>
<reference evidence="1 2" key="2">
    <citation type="journal article" date="2017" name="Nature">
        <title>The Apostasia genome and the evolution of orchids.</title>
        <authorList>
            <person name="Zhang G.Q."/>
            <person name="Liu K.W."/>
            <person name="Li Z."/>
            <person name="Lohaus R."/>
            <person name="Hsiao Y.Y."/>
            <person name="Niu S.C."/>
            <person name="Wang J.Y."/>
            <person name="Lin Y.C."/>
            <person name="Xu Q."/>
            <person name="Chen L.J."/>
            <person name="Yoshida K."/>
            <person name="Fujiwara S."/>
            <person name="Wang Z.W."/>
            <person name="Zhang Y.Q."/>
            <person name="Mitsuda N."/>
            <person name="Wang M."/>
            <person name="Liu G.H."/>
            <person name="Pecoraro L."/>
            <person name="Huang H.X."/>
            <person name="Xiao X.J."/>
            <person name="Lin M."/>
            <person name="Wu X.Y."/>
            <person name="Wu W.L."/>
            <person name="Chen Y.Y."/>
            <person name="Chang S.B."/>
            <person name="Sakamoto S."/>
            <person name="Ohme-Takagi M."/>
            <person name="Yagi M."/>
            <person name="Zeng S.J."/>
            <person name="Shen C.Y."/>
            <person name="Yeh C.M."/>
            <person name="Luo Y.B."/>
            <person name="Tsai W.C."/>
            <person name="Van de Peer Y."/>
            <person name="Liu Z.J."/>
        </authorList>
    </citation>
    <scope>NUCLEOTIDE SEQUENCE [LARGE SCALE GENOMIC DNA]</scope>
    <source>
        <tissue evidence="1">The whole plant</tissue>
    </source>
</reference>
<reference evidence="1 2" key="1">
    <citation type="journal article" date="2016" name="Sci. Rep.">
        <title>The Dendrobium catenatum Lindl. genome sequence provides insights into polysaccharide synthase, floral development and adaptive evolution.</title>
        <authorList>
            <person name="Zhang G.Q."/>
            <person name="Xu Q."/>
            <person name="Bian C."/>
            <person name="Tsai W.C."/>
            <person name="Yeh C.M."/>
            <person name="Liu K.W."/>
            <person name="Yoshida K."/>
            <person name="Zhang L.S."/>
            <person name="Chang S.B."/>
            <person name="Chen F."/>
            <person name="Shi Y."/>
            <person name="Su Y.Y."/>
            <person name="Zhang Y.Q."/>
            <person name="Chen L.J."/>
            <person name="Yin Y."/>
            <person name="Lin M."/>
            <person name="Huang H."/>
            <person name="Deng H."/>
            <person name="Wang Z.W."/>
            <person name="Zhu S.L."/>
            <person name="Zhao X."/>
            <person name="Deng C."/>
            <person name="Niu S.C."/>
            <person name="Huang J."/>
            <person name="Wang M."/>
            <person name="Liu G.H."/>
            <person name="Yang H.J."/>
            <person name="Xiao X.J."/>
            <person name="Hsiao Y.Y."/>
            <person name="Wu W.L."/>
            <person name="Chen Y.Y."/>
            <person name="Mitsuda N."/>
            <person name="Ohme-Takagi M."/>
            <person name="Luo Y.B."/>
            <person name="Van de Peer Y."/>
            <person name="Liu Z.J."/>
        </authorList>
    </citation>
    <scope>NUCLEOTIDE SEQUENCE [LARGE SCALE GENOMIC DNA]</scope>
    <source>
        <tissue evidence="1">The whole plant</tissue>
    </source>
</reference>
<name>A0A2I0X0E7_9ASPA</name>
<dbReference type="Proteomes" id="UP000233837">
    <property type="component" value="Unassembled WGS sequence"/>
</dbReference>
<organism evidence="1 2">
    <name type="scientific">Dendrobium catenatum</name>
    <dbReference type="NCBI Taxonomy" id="906689"/>
    <lineage>
        <taxon>Eukaryota</taxon>
        <taxon>Viridiplantae</taxon>
        <taxon>Streptophyta</taxon>
        <taxon>Embryophyta</taxon>
        <taxon>Tracheophyta</taxon>
        <taxon>Spermatophyta</taxon>
        <taxon>Magnoliopsida</taxon>
        <taxon>Liliopsida</taxon>
        <taxon>Asparagales</taxon>
        <taxon>Orchidaceae</taxon>
        <taxon>Epidendroideae</taxon>
        <taxon>Malaxideae</taxon>
        <taxon>Dendrobiinae</taxon>
        <taxon>Dendrobium</taxon>
    </lineage>
</organism>
<gene>
    <name evidence="1" type="ORF">MA16_Dca017417</name>
</gene>
<keyword evidence="2" id="KW-1185">Reference proteome</keyword>
<accession>A0A2I0X0E7</accession>